<name>A0A917PU87_9PSED</name>
<reference evidence="1" key="2">
    <citation type="submission" date="2020-09" db="EMBL/GenBank/DDBJ databases">
        <authorList>
            <person name="Sun Q."/>
            <person name="Ohkuma M."/>
        </authorList>
    </citation>
    <scope>NUCLEOTIDE SEQUENCE</scope>
    <source>
        <strain evidence="1">JCM 30078</strain>
    </source>
</reference>
<sequence>MTGIDEYDAEVVEQGLSPLAPRNGIGMLQNTASEREARHAVLYVSDGNLIGLPAFFNDSR</sequence>
<dbReference type="AlphaFoldDB" id="A0A917PU87"/>
<evidence type="ECO:0000313" key="2">
    <source>
        <dbReference type="Proteomes" id="UP000635983"/>
    </source>
</evidence>
<accession>A0A917PU87</accession>
<keyword evidence="2" id="KW-1185">Reference proteome</keyword>
<evidence type="ECO:0000313" key="1">
    <source>
        <dbReference type="EMBL" id="GGJ92520.1"/>
    </source>
</evidence>
<proteinExistence type="predicted"/>
<dbReference type="Proteomes" id="UP000635983">
    <property type="component" value="Unassembled WGS sequence"/>
</dbReference>
<comment type="caution">
    <text evidence="1">The sequence shown here is derived from an EMBL/GenBank/DDBJ whole genome shotgun (WGS) entry which is preliminary data.</text>
</comment>
<organism evidence="1 2">
    <name type="scientific">Pseudomonas matsuisoli</name>
    <dbReference type="NCBI Taxonomy" id="1515666"/>
    <lineage>
        <taxon>Bacteria</taxon>
        <taxon>Pseudomonadati</taxon>
        <taxon>Pseudomonadota</taxon>
        <taxon>Gammaproteobacteria</taxon>
        <taxon>Pseudomonadales</taxon>
        <taxon>Pseudomonadaceae</taxon>
        <taxon>Pseudomonas</taxon>
    </lineage>
</organism>
<protein>
    <submittedName>
        <fullName evidence="1">Uncharacterized protein</fullName>
    </submittedName>
</protein>
<gene>
    <name evidence="1" type="ORF">GCM10009304_17910</name>
</gene>
<dbReference type="EMBL" id="BMPO01000003">
    <property type="protein sequence ID" value="GGJ92520.1"/>
    <property type="molecule type" value="Genomic_DNA"/>
</dbReference>
<reference evidence="1" key="1">
    <citation type="journal article" date="2014" name="Int. J. Syst. Evol. Microbiol.">
        <title>Complete genome sequence of Corynebacterium casei LMG S-19264T (=DSM 44701T), isolated from a smear-ripened cheese.</title>
        <authorList>
            <consortium name="US DOE Joint Genome Institute (JGI-PGF)"/>
            <person name="Walter F."/>
            <person name="Albersmeier A."/>
            <person name="Kalinowski J."/>
            <person name="Ruckert C."/>
        </authorList>
    </citation>
    <scope>NUCLEOTIDE SEQUENCE</scope>
    <source>
        <strain evidence="1">JCM 30078</strain>
    </source>
</reference>